<feature type="signal peptide" evidence="1">
    <location>
        <begin position="1"/>
        <end position="21"/>
    </location>
</feature>
<keyword evidence="3" id="KW-1185">Reference proteome</keyword>
<gene>
    <name evidence="2" type="ORF">MMG00_12800</name>
</gene>
<organism evidence="2 3">
    <name type="scientific">Ignatzschineria rhizosphaerae</name>
    <dbReference type="NCBI Taxonomy" id="2923279"/>
    <lineage>
        <taxon>Bacteria</taxon>
        <taxon>Pseudomonadati</taxon>
        <taxon>Pseudomonadota</taxon>
        <taxon>Gammaproteobacteria</taxon>
        <taxon>Cardiobacteriales</taxon>
        <taxon>Ignatzschineriaceae</taxon>
        <taxon>Ignatzschineria</taxon>
    </lineage>
</organism>
<evidence type="ECO:0000313" key="3">
    <source>
        <dbReference type="Proteomes" id="UP000829542"/>
    </source>
</evidence>
<protein>
    <submittedName>
        <fullName evidence="2">Uncharacterized protein</fullName>
    </submittedName>
</protein>
<name>A0ABY3X5K3_9GAMM</name>
<reference evidence="2 3" key="1">
    <citation type="submission" date="2022-03" db="EMBL/GenBank/DDBJ databases">
        <title>Ignatzschineria rhizosphaerae HR5S32.</title>
        <authorList>
            <person name="Sun J.Q."/>
            <person name="Feng J.Y."/>
        </authorList>
    </citation>
    <scope>NUCLEOTIDE SEQUENCE [LARGE SCALE GENOMIC DNA]</scope>
    <source>
        <strain evidence="2 3">HR5S32</strain>
    </source>
</reference>
<sequence length="119" mass="12808">MMKNILLGALLVVGTTSFATSAEWYDGGTLHQSTRAEWGKGSEANKLATCGDWVSGFYSNKRLNANLMALIEVKKMNGIKEISEGCVQMLDAANGPETATQKSAELFILGSMMGGWIEL</sequence>
<accession>A0ABY3X5K3</accession>
<dbReference type="RefSeq" id="WP_242148979.1">
    <property type="nucleotide sequence ID" value="NZ_CP093379.1"/>
</dbReference>
<feature type="chain" id="PRO_5046760886" evidence="1">
    <location>
        <begin position="22"/>
        <end position="119"/>
    </location>
</feature>
<keyword evidence="1" id="KW-0732">Signal</keyword>
<evidence type="ECO:0000313" key="2">
    <source>
        <dbReference type="EMBL" id="UNM96060.1"/>
    </source>
</evidence>
<evidence type="ECO:0000256" key="1">
    <source>
        <dbReference type="SAM" id="SignalP"/>
    </source>
</evidence>
<proteinExistence type="predicted"/>
<dbReference type="EMBL" id="CP093379">
    <property type="protein sequence ID" value="UNM96060.1"/>
    <property type="molecule type" value="Genomic_DNA"/>
</dbReference>
<dbReference type="Proteomes" id="UP000829542">
    <property type="component" value="Chromosome"/>
</dbReference>